<evidence type="ECO:0000256" key="1">
    <source>
        <dbReference type="ARBA" id="ARBA00004123"/>
    </source>
</evidence>
<evidence type="ECO:0000256" key="8">
    <source>
        <dbReference type="ARBA" id="ARBA00023242"/>
    </source>
</evidence>
<evidence type="ECO:0000256" key="5">
    <source>
        <dbReference type="ARBA" id="ARBA00022603"/>
    </source>
</evidence>
<evidence type="ECO:0000256" key="9">
    <source>
        <dbReference type="ARBA" id="ARBA00038126"/>
    </source>
</evidence>
<evidence type="ECO:0000256" key="3">
    <source>
        <dbReference type="ARBA" id="ARBA00012533"/>
    </source>
</evidence>
<dbReference type="SUPFAM" id="SSF53335">
    <property type="entry name" value="S-adenosyl-L-methionine-dependent methyltransferases"/>
    <property type="match status" value="1"/>
</dbReference>
<evidence type="ECO:0000313" key="10">
    <source>
        <dbReference type="Proteomes" id="UP000492821"/>
    </source>
</evidence>
<dbReference type="InterPro" id="IPR029063">
    <property type="entry name" value="SAM-dependent_MTases_sf"/>
</dbReference>
<reference evidence="11" key="2">
    <citation type="submission" date="2020-10" db="UniProtKB">
        <authorList>
            <consortium name="WormBaseParasite"/>
        </authorList>
    </citation>
    <scope>IDENTIFICATION</scope>
</reference>
<dbReference type="GO" id="GO:0005737">
    <property type="term" value="C:cytoplasm"/>
    <property type="evidence" value="ECO:0007669"/>
    <property type="project" value="UniProtKB-SubCell"/>
</dbReference>
<evidence type="ECO:0000256" key="6">
    <source>
        <dbReference type="ARBA" id="ARBA00022679"/>
    </source>
</evidence>
<dbReference type="AlphaFoldDB" id="A0A7E4VDG4"/>
<comment type="similarity">
    <text evidence="9">Belongs to the methyltransferase superfamily. METTL18 family.</text>
</comment>
<dbReference type="EC" id="2.1.1.85" evidence="3"/>
<evidence type="ECO:0000256" key="2">
    <source>
        <dbReference type="ARBA" id="ARBA00004496"/>
    </source>
</evidence>
<keyword evidence="10" id="KW-1185">Reference proteome</keyword>
<keyword evidence="8" id="KW-0539">Nucleus</keyword>
<protein>
    <recommendedName>
        <fullName evidence="3">protein-histidine N-methyltransferase</fullName>
        <ecNumber evidence="3">2.1.1.85</ecNumber>
    </recommendedName>
</protein>
<name>A0A7E4VDG4_PANRE</name>
<dbReference type="GO" id="GO:0005634">
    <property type="term" value="C:nucleus"/>
    <property type="evidence" value="ECO:0007669"/>
    <property type="project" value="UniProtKB-SubCell"/>
</dbReference>
<sequence>MSKPVEITLSGVTILRQSDQTVDELVTENKAKYSDELGSIESSDLDRHVYEGGLKVWECAYDLAGHLDQIDIAGKSIIELGCGAGLPAITALKKGALKAVLQDYNQSVIDLVTKPNLTLNSIPESSASTIATSWASIANGSTDLPDKSFDLIFTSETIYDAADYPSLHDVMDRLLKLDGLILLAAKMVYFGKTGDYFRFLDYLEAQGKFKVIKTVPIAATVQRVIAHIVRV</sequence>
<comment type="subcellular location">
    <subcellularLocation>
        <location evidence="2">Cytoplasm</location>
    </subcellularLocation>
    <subcellularLocation>
        <location evidence="1">Nucleus</location>
    </subcellularLocation>
</comment>
<proteinExistence type="inferred from homology"/>
<evidence type="ECO:0000313" key="11">
    <source>
        <dbReference type="WBParaSite" id="Pan_g19699.t1"/>
    </source>
</evidence>
<dbReference type="PANTHER" id="PTHR14614">
    <property type="entry name" value="HEPATOCELLULAR CARCINOMA-ASSOCIATED ANTIGEN"/>
    <property type="match status" value="1"/>
</dbReference>
<dbReference type="Gene3D" id="3.40.50.150">
    <property type="entry name" value="Vaccinia Virus protein VP39"/>
    <property type="match status" value="1"/>
</dbReference>
<keyword evidence="5" id="KW-0489">Methyltransferase</keyword>
<accession>A0A7E4VDG4</accession>
<dbReference type="Pfam" id="PF10294">
    <property type="entry name" value="Methyltransf_16"/>
    <property type="match status" value="1"/>
</dbReference>
<dbReference type="InterPro" id="IPR019410">
    <property type="entry name" value="Methyltransf_16"/>
</dbReference>
<evidence type="ECO:0000256" key="7">
    <source>
        <dbReference type="ARBA" id="ARBA00022691"/>
    </source>
</evidence>
<evidence type="ECO:0000256" key="4">
    <source>
        <dbReference type="ARBA" id="ARBA00022490"/>
    </source>
</evidence>
<dbReference type="GO" id="GO:0018064">
    <property type="term" value="F:protein-L-histidine N-tele-methyltransferase activity"/>
    <property type="evidence" value="ECO:0007669"/>
    <property type="project" value="UniProtKB-EC"/>
</dbReference>
<dbReference type="WBParaSite" id="Pan_g19699.t1">
    <property type="protein sequence ID" value="Pan_g19699.t1"/>
    <property type="gene ID" value="Pan_g19699"/>
</dbReference>
<dbReference type="Proteomes" id="UP000492821">
    <property type="component" value="Unassembled WGS sequence"/>
</dbReference>
<dbReference type="GO" id="GO:0032259">
    <property type="term" value="P:methylation"/>
    <property type="evidence" value="ECO:0007669"/>
    <property type="project" value="UniProtKB-KW"/>
</dbReference>
<dbReference type="PANTHER" id="PTHR14614:SF39">
    <property type="entry name" value="HISTIDINE PROTEIN METHYLTRANSFERASE 1 HOMOLOG"/>
    <property type="match status" value="1"/>
</dbReference>
<keyword evidence="7" id="KW-0949">S-adenosyl-L-methionine</keyword>
<organism evidence="10 11">
    <name type="scientific">Panagrellus redivivus</name>
    <name type="common">Microworm</name>
    <dbReference type="NCBI Taxonomy" id="6233"/>
    <lineage>
        <taxon>Eukaryota</taxon>
        <taxon>Metazoa</taxon>
        <taxon>Ecdysozoa</taxon>
        <taxon>Nematoda</taxon>
        <taxon>Chromadorea</taxon>
        <taxon>Rhabditida</taxon>
        <taxon>Tylenchina</taxon>
        <taxon>Panagrolaimomorpha</taxon>
        <taxon>Panagrolaimoidea</taxon>
        <taxon>Panagrolaimidae</taxon>
        <taxon>Panagrellus</taxon>
    </lineage>
</organism>
<reference evidence="10" key="1">
    <citation type="journal article" date="2013" name="Genetics">
        <title>The draft genome and transcriptome of Panagrellus redivivus are shaped by the harsh demands of a free-living lifestyle.</title>
        <authorList>
            <person name="Srinivasan J."/>
            <person name="Dillman A.R."/>
            <person name="Macchietto M.G."/>
            <person name="Heikkinen L."/>
            <person name="Lakso M."/>
            <person name="Fracchia K.M."/>
            <person name="Antoshechkin I."/>
            <person name="Mortazavi A."/>
            <person name="Wong G."/>
            <person name="Sternberg P.W."/>
        </authorList>
    </citation>
    <scope>NUCLEOTIDE SEQUENCE [LARGE SCALE GENOMIC DNA]</scope>
    <source>
        <strain evidence="10">MT8872</strain>
    </source>
</reference>
<keyword evidence="6" id="KW-0808">Transferase</keyword>
<keyword evidence="4" id="KW-0963">Cytoplasm</keyword>